<evidence type="ECO:0000256" key="1">
    <source>
        <dbReference type="ARBA" id="ARBA00004141"/>
    </source>
</evidence>
<dbReference type="InterPro" id="IPR045062">
    <property type="entry name" value="Cyt_c_biogenesis_CcsA/CcmC"/>
</dbReference>
<dbReference type="Proteomes" id="UP000078486">
    <property type="component" value="Unassembled WGS sequence"/>
</dbReference>
<comment type="subcellular location">
    <subcellularLocation>
        <location evidence="1">Membrane</location>
        <topology evidence="1">Multi-pass membrane protein</topology>
    </subcellularLocation>
</comment>
<dbReference type="GO" id="GO:0017004">
    <property type="term" value="P:cytochrome complex assembly"/>
    <property type="evidence" value="ECO:0007669"/>
    <property type="project" value="UniProtKB-KW"/>
</dbReference>
<feature type="transmembrane region" description="Helical" evidence="6">
    <location>
        <begin position="248"/>
        <end position="266"/>
    </location>
</feature>
<sequence length="281" mass="31277">MNAAPWMQFPFYAAAAIACWLLALALQARRATRDRHRLHAAVAALGALAPLAFAIVLWITLERPPMRTLGETRLWYAIFTPLIGAAAHLAFRQRWLLNYALGMGALFLVVNLLRPEAHNRALMPALQSVWFVPHVLVYIFAYALFAASSAIAVRGLWRMGRARAVRDGALSAPVVGEDAAHLGLAGRLVYPGLGFLTLGLLFGALWAKEAWGHYWTWDPKETWALITWLGYLAFIHIRHWLPAATKAALWVLALSFVILLICWFGVNYLPSAAQSVHTYTQ</sequence>
<feature type="transmembrane region" description="Helical" evidence="6">
    <location>
        <begin position="73"/>
        <end position="91"/>
    </location>
</feature>
<protein>
    <submittedName>
        <fullName evidence="8">Cytochrome C assembly protein</fullName>
    </submittedName>
</protein>
<keyword evidence="4 6" id="KW-1133">Transmembrane helix</keyword>
<dbReference type="RefSeq" id="WP_084441762.1">
    <property type="nucleotide sequence ID" value="NZ_CP109796.1"/>
</dbReference>
<feature type="transmembrane region" description="Helical" evidence="6">
    <location>
        <begin position="135"/>
        <end position="157"/>
    </location>
</feature>
<keyword evidence="3" id="KW-0201">Cytochrome c-type biogenesis</keyword>
<reference evidence="8 9" key="1">
    <citation type="submission" date="2016-01" db="EMBL/GenBank/DDBJ databases">
        <title>High potential of lignocellulose degradation of a new Verrucomicrobia species.</title>
        <authorList>
            <person name="Wang Y."/>
            <person name="Shi Y."/>
            <person name="Qiu Z."/>
            <person name="Liu S."/>
            <person name="Yang H."/>
        </authorList>
    </citation>
    <scope>NUCLEOTIDE SEQUENCE [LARGE SCALE GENOMIC DNA]</scope>
    <source>
        <strain evidence="8 9">TSB47</strain>
    </source>
</reference>
<feature type="transmembrane region" description="Helical" evidence="6">
    <location>
        <begin position="96"/>
        <end position="115"/>
    </location>
</feature>
<evidence type="ECO:0000256" key="3">
    <source>
        <dbReference type="ARBA" id="ARBA00022748"/>
    </source>
</evidence>
<dbReference type="OrthoDB" id="9814290at2"/>
<evidence type="ECO:0000256" key="2">
    <source>
        <dbReference type="ARBA" id="ARBA00022692"/>
    </source>
</evidence>
<evidence type="ECO:0000256" key="6">
    <source>
        <dbReference type="SAM" id="Phobius"/>
    </source>
</evidence>
<evidence type="ECO:0000256" key="5">
    <source>
        <dbReference type="ARBA" id="ARBA00023136"/>
    </source>
</evidence>
<feature type="transmembrane region" description="Helical" evidence="6">
    <location>
        <begin position="38"/>
        <end position="61"/>
    </location>
</feature>
<dbReference type="AlphaFoldDB" id="A0A178IM16"/>
<dbReference type="STRING" id="1184151.AW736_00610"/>
<feature type="transmembrane region" description="Helical" evidence="6">
    <location>
        <begin position="6"/>
        <end position="26"/>
    </location>
</feature>
<organism evidence="8 9">
    <name type="scientific">Termitidicoccus mucosus</name>
    <dbReference type="NCBI Taxonomy" id="1184151"/>
    <lineage>
        <taxon>Bacteria</taxon>
        <taxon>Pseudomonadati</taxon>
        <taxon>Verrucomicrobiota</taxon>
        <taxon>Opitutia</taxon>
        <taxon>Opitutales</taxon>
        <taxon>Opitutaceae</taxon>
        <taxon>Termitidicoccus</taxon>
    </lineage>
</organism>
<evidence type="ECO:0000313" key="8">
    <source>
        <dbReference type="EMBL" id="OAM90347.1"/>
    </source>
</evidence>
<evidence type="ECO:0000256" key="4">
    <source>
        <dbReference type="ARBA" id="ARBA00022989"/>
    </source>
</evidence>
<dbReference type="InterPro" id="IPR002541">
    <property type="entry name" value="Cyt_c_assembly"/>
</dbReference>
<keyword evidence="5 6" id="KW-0472">Membrane</keyword>
<proteinExistence type="predicted"/>
<evidence type="ECO:0000259" key="7">
    <source>
        <dbReference type="Pfam" id="PF01578"/>
    </source>
</evidence>
<keyword evidence="2 6" id="KW-0812">Transmembrane</keyword>
<evidence type="ECO:0000313" key="9">
    <source>
        <dbReference type="Proteomes" id="UP000078486"/>
    </source>
</evidence>
<dbReference type="PANTHER" id="PTHR30071">
    <property type="entry name" value="HEME EXPORTER PROTEIN C"/>
    <property type="match status" value="1"/>
</dbReference>
<feature type="transmembrane region" description="Helical" evidence="6">
    <location>
        <begin position="188"/>
        <end position="207"/>
    </location>
</feature>
<feature type="domain" description="Cytochrome c assembly protein" evidence="7">
    <location>
        <begin position="77"/>
        <end position="269"/>
    </location>
</feature>
<feature type="transmembrane region" description="Helical" evidence="6">
    <location>
        <begin position="222"/>
        <end position="241"/>
    </location>
</feature>
<name>A0A178IM16_9BACT</name>
<dbReference type="GO" id="GO:0005886">
    <property type="term" value="C:plasma membrane"/>
    <property type="evidence" value="ECO:0007669"/>
    <property type="project" value="TreeGrafter"/>
</dbReference>
<comment type="caution">
    <text evidence="8">The sequence shown here is derived from an EMBL/GenBank/DDBJ whole genome shotgun (WGS) entry which is preliminary data.</text>
</comment>
<keyword evidence="9" id="KW-1185">Reference proteome</keyword>
<dbReference type="GO" id="GO:0020037">
    <property type="term" value="F:heme binding"/>
    <property type="evidence" value="ECO:0007669"/>
    <property type="project" value="InterPro"/>
</dbReference>
<dbReference type="Pfam" id="PF01578">
    <property type="entry name" value="Cytochrom_C_asm"/>
    <property type="match status" value="1"/>
</dbReference>
<dbReference type="EMBL" id="LRRQ01000060">
    <property type="protein sequence ID" value="OAM90347.1"/>
    <property type="molecule type" value="Genomic_DNA"/>
</dbReference>
<gene>
    <name evidence="8" type="ORF">AW736_00610</name>
</gene>
<dbReference type="PANTHER" id="PTHR30071:SF1">
    <property type="entry name" value="CYTOCHROME B_B6 PROTEIN-RELATED"/>
    <property type="match status" value="1"/>
</dbReference>
<accession>A0A178IM16</accession>